<sequence length="112" mass="12480">MDFTVIAHAVEVDHGIKRLSMRFIKRYAAPERARLSVDLCQQISQALDGLGLMTLPRRLPTSETEYVFVVKKASPLGEALAIAGAVAMMEKMGTPVLPTLFERFPEAERYLT</sequence>
<dbReference type="AlphaFoldDB" id="I2N2T1"/>
<gene>
    <name evidence="1" type="ORF">STSU_016475</name>
</gene>
<evidence type="ECO:0000313" key="2">
    <source>
        <dbReference type="Proteomes" id="UP000005940"/>
    </source>
</evidence>
<keyword evidence="2" id="KW-1185">Reference proteome</keyword>
<evidence type="ECO:0000313" key="1">
    <source>
        <dbReference type="EMBL" id="QKM68532.1"/>
    </source>
</evidence>
<protein>
    <submittedName>
        <fullName evidence="1">Uncharacterized protein</fullName>
    </submittedName>
</protein>
<proteinExistence type="predicted"/>
<dbReference type="Proteomes" id="UP000005940">
    <property type="component" value="Chromosome"/>
</dbReference>
<dbReference type="EMBL" id="CP029159">
    <property type="protein sequence ID" value="QKM68532.1"/>
    <property type="molecule type" value="Genomic_DNA"/>
</dbReference>
<accession>I2N2T1</accession>
<organism evidence="1 2">
    <name type="scientific">Streptomyces tsukubensis (strain DSM 42081 / NBRC 108919 / NRRL 18488 / 9993)</name>
    <dbReference type="NCBI Taxonomy" id="1114943"/>
    <lineage>
        <taxon>Bacteria</taxon>
        <taxon>Bacillati</taxon>
        <taxon>Actinomycetota</taxon>
        <taxon>Actinomycetes</taxon>
        <taxon>Kitasatosporales</taxon>
        <taxon>Streptomycetaceae</taxon>
        <taxon>Streptomyces</taxon>
    </lineage>
</organism>
<dbReference type="RefSeq" id="WP_006347822.1">
    <property type="nucleotide sequence ID" value="NZ_CP029159.1"/>
</dbReference>
<reference evidence="1 2" key="1">
    <citation type="journal article" date="2012" name="J. Bacteriol.">
        <title>Draft genome of Streptomyces tsukubaensis NRRL 18488, the producer of the clinically important immunosuppressant tacrolimus (FK506).</title>
        <authorList>
            <person name="Barreiro C."/>
            <person name="Prieto C."/>
            <person name="Sola-Landa A."/>
            <person name="Solera E."/>
            <person name="Martinez-Castro M."/>
            <person name="Perez-Redondo R."/>
            <person name="Garcia-Estrada C."/>
            <person name="Aparicio J.F."/>
            <person name="Fernandez-Martinez L.T."/>
            <person name="Santos-Aberturas J."/>
            <person name="Salehi-Najafabadi Z."/>
            <person name="Rodriguez-Garcia A."/>
            <person name="Tauch A."/>
            <person name="Martin J.F."/>
        </authorList>
    </citation>
    <scope>NUCLEOTIDE SEQUENCE [LARGE SCALE GENOMIC DNA]</scope>
    <source>
        <strain evidence="2">DSM 42081 / NBRC 108919 / NRRL 18488 / 9993</strain>
    </source>
</reference>
<name>I2N2T1_STRT9</name>